<evidence type="ECO:0000256" key="1">
    <source>
        <dbReference type="SAM" id="MobiDB-lite"/>
    </source>
</evidence>
<gene>
    <name evidence="2" type="ORF">EJ08DRAFT_115447</name>
</gene>
<proteinExistence type="predicted"/>
<dbReference type="Proteomes" id="UP000800235">
    <property type="component" value="Unassembled WGS sequence"/>
</dbReference>
<feature type="compositionally biased region" description="Basic and acidic residues" evidence="1">
    <location>
        <begin position="175"/>
        <end position="187"/>
    </location>
</feature>
<comment type="caution">
    <text evidence="2">The sequence shown here is derived from an EMBL/GenBank/DDBJ whole genome shotgun (WGS) entry which is preliminary data.</text>
</comment>
<evidence type="ECO:0008006" key="4">
    <source>
        <dbReference type="Google" id="ProtNLM"/>
    </source>
</evidence>
<keyword evidence="3" id="KW-1185">Reference proteome</keyword>
<name>A0A9P4NW72_9PEZI</name>
<evidence type="ECO:0000313" key="2">
    <source>
        <dbReference type="EMBL" id="KAF2432810.1"/>
    </source>
</evidence>
<reference evidence="2" key="1">
    <citation type="journal article" date="2020" name="Stud. Mycol.">
        <title>101 Dothideomycetes genomes: a test case for predicting lifestyles and emergence of pathogens.</title>
        <authorList>
            <person name="Haridas S."/>
            <person name="Albert R."/>
            <person name="Binder M."/>
            <person name="Bloem J."/>
            <person name="Labutti K."/>
            <person name="Salamov A."/>
            <person name="Andreopoulos B."/>
            <person name="Baker S."/>
            <person name="Barry K."/>
            <person name="Bills G."/>
            <person name="Bluhm B."/>
            <person name="Cannon C."/>
            <person name="Castanera R."/>
            <person name="Culley D."/>
            <person name="Daum C."/>
            <person name="Ezra D."/>
            <person name="Gonzalez J."/>
            <person name="Henrissat B."/>
            <person name="Kuo A."/>
            <person name="Liang C."/>
            <person name="Lipzen A."/>
            <person name="Lutzoni F."/>
            <person name="Magnuson J."/>
            <person name="Mondo S."/>
            <person name="Nolan M."/>
            <person name="Ohm R."/>
            <person name="Pangilinan J."/>
            <person name="Park H.-J."/>
            <person name="Ramirez L."/>
            <person name="Alfaro M."/>
            <person name="Sun H."/>
            <person name="Tritt A."/>
            <person name="Yoshinaga Y."/>
            <person name="Zwiers L.-H."/>
            <person name="Turgeon B."/>
            <person name="Goodwin S."/>
            <person name="Spatafora J."/>
            <person name="Crous P."/>
            <person name="Grigoriev I."/>
        </authorList>
    </citation>
    <scope>NUCLEOTIDE SEQUENCE</scope>
    <source>
        <strain evidence="2">CBS 130266</strain>
    </source>
</reference>
<dbReference type="AlphaFoldDB" id="A0A9P4NW72"/>
<dbReference type="OrthoDB" id="4525115at2759"/>
<sequence>MSWQTEDPTMGAFLIETISIDVRSLEKQCCCPREPAISSSALPEIQLLALSAQQQTRPTNTSDSRFKQYKQQQTANNIHDSRMATWSDTNKFRLLLTVIEVAGVNTPNWDLVSQKMGGDFSREAVRQQFQKLKKNGTLQFNTSDSPAASLPGTPRKCPAKGDGAKTAKKAKTRTKALDTDDSEGTKDDIKVKAKVKEEVLDRSDEDGV</sequence>
<feature type="region of interest" description="Disordered" evidence="1">
    <location>
        <begin position="141"/>
        <end position="187"/>
    </location>
</feature>
<dbReference type="EMBL" id="MU007024">
    <property type="protein sequence ID" value="KAF2432810.1"/>
    <property type="molecule type" value="Genomic_DNA"/>
</dbReference>
<organism evidence="2 3">
    <name type="scientific">Tothia fuscella</name>
    <dbReference type="NCBI Taxonomy" id="1048955"/>
    <lineage>
        <taxon>Eukaryota</taxon>
        <taxon>Fungi</taxon>
        <taxon>Dikarya</taxon>
        <taxon>Ascomycota</taxon>
        <taxon>Pezizomycotina</taxon>
        <taxon>Dothideomycetes</taxon>
        <taxon>Pleosporomycetidae</taxon>
        <taxon>Venturiales</taxon>
        <taxon>Cylindrosympodiaceae</taxon>
        <taxon>Tothia</taxon>
    </lineage>
</organism>
<accession>A0A9P4NW72</accession>
<evidence type="ECO:0000313" key="3">
    <source>
        <dbReference type="Proteomes" id="UP000800235"/>
    </source>
</evidence>
<protein>
    <recommendedName>
        <fullName evidence="4">Myb-like domain-containing protein</fullName>
    </recommendedName>
</protein>